<dbReference type="InterPro" id="IPR013249">
    <property type="entry name" value="RNA_pol_sigma70_r4_t2"/>
</dbReference>
<dbReference type="InterPro" id="IPR014284">
    <property type="entry name" value="RNA_pol_sigma-70_dom"/>
</dbReference>
<keyword evidence="4" id="KW-0804">Transcription</keyword>
<evidence type="ECO:0000256" key="2">
    <source>
        <dbReference type="ARBA" id="ARBA00023015"/>
    </source>
</evidence>
<evidence type="ECO:0000256" key="1">
    <source>
        <dbReference type="ARBA" id="ARBA00010641"/>
    </source>
</evidence>
<dbReference type="InterPro" id="IPR013325">
    <property type="entry name" value="RNA_pol_sigma_r2"/>
</dbReference>
<comment type="similarity">
    <text evidence="1">Belongs to the sigma-70 factor family. ECF subfamily.</text>
</comment>
<evidence type="ECO:0000259" key="6">
    <source>
        <dbReference type="Pfam" id="PF08281"/>
    </source>
</evidence>
<evidence type="ECO:0000259" key="5">
    <source>
        <dbReference type="Pfam" id="PF04542"/>
    </source>
</evidence>
<dbReference type="SUPFAM" id="SSF88946">
    <property type="entry name" value="Sigma2 domain of RNA polymerase sigma factors"/>
    <property type="match status" value="1"/>
</dbReference>
<dbReference type="Gene3D" id="1.10.10.10">
    <property type="entry name" value="Winged helix-like DNA-binding domain superfamily/Winged helix DNA-binding domain"/>
    <property type="match status" value="1"/>
</dbReference>
<feature type="domain" description="RNA polymerase sigma factor 70 region 4 type 2" evidence="6">
    <location>
        <begin position="120"/>
        <end position="166"/>
    </location>
</feature>
<dbReference type="EMBL" id="JAOTPO010000002">
    <property type="protein sequence ID" value="MDE5412608.1"/>
    <property type="molecule type" value="Genomic_DNA"/>
</dbReference>
<feature type="domain" description="RNA polymerase sigma-70 region 2" evidence="5">
    <location>
        <begin position="21"/>
        <end position="87"/>
    </location>
</feature>
<comment type="caution">
    <text evidence="7">The sequence shown here is derived from an EMBL/GenBank/DDBJ whole genome shotgun (WGS) entry which is preliminary data.</text>
</comment>
<name>A0ABT5VAW3_9BACI</name>
<dbReference type="Pfam" id="PF08281">
    <property type="entry name" value="Sigma70_r4_2"/>
    <property type="match status" value="1"/>
</dbReference>
<accession>A0ABT5VAW3</accession>
<dbReference type="Gene3D" id="1.10.1740.10">
    <property type="match status" value="1"/>
</dbReference>
<dbReference type="Pfam" id="PF04542">
    <property type="entry name" value="Sigma70_r2"/>
    <property type="match status" value="1"/>
</dbReference>
<dbReference type="InterPro" id="IPR013324">
    <property type="entry name" value="RNA_pol_sigma_r3/r4-like"/>
</dbReference>
<proteinExistence type="inferred from homology"/>
<keyword evidence="2" id="KW-0805">Transcription regulation</keyword>
<keyword evidence="3" id="KW-0731">Sigma factor</keyword>
<sequence>MGEDQLIKEAKKGNKKALAMLLQQHYSFLKHYLIKVTLQPALAEDLTQETMIKCIEKIHQYNGKAKFSTWLIQIGTNLFIDSVRKKKTENKWLKEQQYGELMKKSYTVQDTNWLETIEQLYQLSEEFRVPIILKHYYGYSYEEISRLLSIPEGTVKSRVHSALQQLRKELSKDETP</sequence>
<keyword evidence="8" id="KW-1185">Reference proteome</keyword>
<reference evidence="7" key="1">
    <citation type="submission" date="2024-05" db="EMBL/GenBank/DDBJ databases">
        <title>Alkalihalobacillus sp. strain MEB203 novel alkaliphilic bacterium from Lonar Lake, India.</title>
        <authorList>
            <person name="Joshi A."/>
            <person name="Thite S."/>
            <person name="Mengade P."/>
        </authorList>
    </citation>
    <scope>NUCLEOTIDE SEQUENCE</scope>
    <source>
        <strain evidence="7">MEB 203</strain>
    </source>
</reference>
<dbReference type="Proteomes" id="UP001148125">
    <property type="component" value="Unassembled WGS sequence"/>
</dbReference>
<dbReference type="PANTHER" id="PTHR43133">
    <property type="entry name" value="RNA POLYMERASE ECF-TYPE SIGMA FACTO"/>
    <property type="match status" value="1"/>
</dbReference>
<dbReference type="RefSeq" id="WP_275117236.1">
    <property type="nucleotide sequence ID" value="NZ_JAOTPO010000002.1"/>
</dbReference>
<protein>
    <submittedName>
        <fullName evidence="7">RNA polymerase sigma factor SigY</fullName>
    </submittedName>
</protein>
<evidence type="ECO:0000256" key="3">
    <source>
        <dbReference type="ARBA" id="ARBA00023082"/>
    </source>
</evidence>
<dbReference type="PANTHER" id="PTHR43133:SF60">
    <property type="entry name" value="RNA POLYMERASE SIGMA FACTOR SIGV"/>
    <property type="match status" value="1"/>
</dbReference>
<dbReference type="NCBIfam" id="NF007216">
    <property type="entry name" value="PRK09638.1"/>
    <property type="match status" value="1"/>
</dbReference>
<dbReference type="CDD" id="cd06171">
    <property type="entry name" value="Sigma70_r4"/>
    <property type="match status" value="1"/>
</dbReference>
<dbReference type="InterPro" id="IPR039425">
    <property type="entry name" value="RNA_pol_sigma-70-like"/>
</dbReference>
<gene>
    <name evidence="7" type="primary">sigY</name>
    <name evidence="7" type="ORF">N7Z68_04360</name>
</gene>
<dbReference type="InterPro" id="IPR007627">
    <property type="entry name" value="RNA_pol_sigma70_r2"/>
</dbReference>
<dbReference type="SUPFAM" id="SSF88659">
    <property type="entry name" value="Sigma3 and sigma4 domains of RNA polymerase sigma factors"/>
    <property type="match status" value="1"/>
</dbReference>
<dbReference type="NCBIfam" id="TIGR02937">
    <property type="entry name" value="sigma70-ECF"/>
    <property type="match status" value="1"/>
</dbReference>
<organism evidence="7 8">
    <name type="scientific">Alkalihalobacterium chitinilyticum</name>
    <dbReference type="NCBI Taxonomy" id="2980103"/>
    <lineage>
        <taxon>Bacteria</taxon>
        <taxon>Bacillati</taxon>
        <taxon>Bacillota</taxon>
        <taxon>Bacilli</taxon>
        <taxon>Bacillales</taxon>
        <taxon>Bacillaceae</taxon>
        <taxon>Alkalihalobacterium</taxon>
    </lineage>
</organism>
<evidence type="ECO:0000313" key="7">
    <source>
        <dbReference type="EMBL" id="MDE5412608.1"/>
    </source>
</evidence>
<dbReference type="InterPro" id="IPR036388">
    <property type="entry name" value="WH-like_DNA-bd_sf"/>
</dbReference>
<evidence type="ECO:0000256" key="4">
    <source>
        <dbReference type="ARBA" id="ARBA00023163"/>
    </source>
</evidence>
<evidence type="ECO:0000313" key="8">
    <source>
        <dbReference type="Proteomes" id="UP001148125"/>
    </source>
</evidence>